<geneLocation type="mitochondrion" evidence="7"/>
<feature type="transmembrane region" description="Helical" evidence="5">
    <location>
        <begin position="465"/>
        <end position="488"/>
    </location>
</feature>
<feature type="transmembrane region" description="Helical" evidence="5">
    <location>
        <begin position="249"/>
        <end position="275"/>
    </location>
</feature>
<name>A0A1D8X7P1_9FLOR</name>
<feature type="transmembrane region" description="Helical" evidence="5">
    <location>
        <begin position="46"/>
        <end position="63"/>
    </location>
</feature>
<feature type="transmembrane region" description="Helical" evidence="5">
    <location>
        <begin position="83"/>
        <end position="100"/>
    </location>
</feature>
<dbReference type="GO" id="GO:0016020">
    <property type="term" value="C:membrane"/>
    <property type="evidence" value="ECO:0007669"/>
    <property type="project" value="UniProtKB-SubCell"/>
</dbReference>
<gene>
    <name evidence="7" type="primary">nad2</name>
</gene>
<evidence type="ECO:0000256" key="5">
    <source>
        <dbReference type="SAM" id="Phobius"/>
    </source>
</evidence>
<feature type="transmembrane region" description="Helical" evidence="5">
    <location>
        <begin position="112"/>
        <end position="129"/>
    </location>
</feature>
<dbReference type="Pfam" id="PF00361">
    <property type="entry name" value="Proton_antipo_M"/>
    <property type="match status" value="1"/>
</dbReference>
<feature type="transmembrane region" description="Helical" evidence="5">
    <location>
        <begin position="333"/>
        <end position="355"/>
    </location>
</feature>
<dbReference type="RefSeq" id="YP_009317592.1">
    <property type="nucleotide sequence ID" value="NC_031841.1"/>
</dbReference>
<dbReference type="AlphaFoldDB" id="A0A1D8X7P1"/>
<evidence type="ECO:0000259" key="6">
    <source>
        <dbReference type="Pfam" id="PF00361"/>
    </source>
</evidence>
<accession>A0A1D8X7P1</accession>
<feature type="transmembrane region" description="Helical" evidence="5">
    <location>
        <begin position="310"/>
        <end position="327"/>
    </location>
</feature>
<keyword evidence="3 5" id="KW-1133">Transmembrane helix</keyword>
<dbReference type="NCBIfam" id="TIGR01770">
    <property type="entry name" value="NDH_I_N"/>
    <property type="match status" value="1"/>
</dbReference>
<reference evidence="7" key="1">
    <citation type="journal article" date="2016" name="Sci. Rep.">
        <title>Mitogenomes from type specimens, a genotyping tool for morphologically simple species: ten genomes of agar-producing red algae.</title>
        <authorList>
            <person name="Boo G.H."/>
            <person name="Hughey J.R."/>
            <person name="Miller K.A."/>
            <person name="Boo S.M."/>
        </authorList>
    </citation>
    <scope>NUCLEOTIDE SEQUENCE</scope>
</reference>
<sequence length="493" mass="55699">MDYLLYNLYSIASEAYILWVVNILLIYGVFFSSSFTLGFPILNKSTSWLSLQSLIFALLLILTQEQINTISWNNFLILNDFTYSAKIVILTFGVSWVFLSYEYSSQCKLNSFEFWILILLSIAAMLFVIQSYDLLSIYLTIEFQSLVFYILASFNRTSEFSTEAGLKYFILGAFSSALLLFGSSLLYGLTGLTNLNDFANLFAGFEIIDFPTGVGIVTGMTFIVSALFFKISASPFHMWAPDVYEGANIIVTALFSILPKLPIFSILFKLLFLSFHDLIDYWSVFITISAISSLVIGALGAFMQLKWKRFMAYSSINHVGFMLLALINGNNGAIFSFIVYILIYMTTIVGTFSFIMSLRTFCYPKIQQSRYLENLTMLSVTNPLLAVSMTIFLFSMAGIPPLAGFFSKLFILITIIKSNIIGIGIIAVLINCIACFYYIRLIKKMYFDYKSYWPILVPVTKSNSLLLGLTLIVIIFLVIDLELVLIFATSMLL</sequence>
<evidence type="ECO:0000256" key="3">
    <source>
        <dbReference type="ARBA" id="ARBA00022989"/>
    </source>
</evidence>
<evidence type="ECO:0000256" key="4">
    <source>
        <dbReference type="ARBA" id="ARBA00023136"/>
    </source>
</evidence>
<feature type="transmembrane region" description="Helical" evidence="5">
    <location>
        <begin position="16"/>
        <end position="39"/>
    </location>
</feature>
<keyword evidence="7" id="KW-0496">Mitochondrion</keyword>
<feature type="transmembrane region" description="Helical" evidence="5">
    <location>
        <begin position="210"/>
        <end position="229"/>
    </location>
</feature>
<feature type="transmembrane region" description="Helical" evidence="5">
    <location>
        <begin position="135"/>
        <end position="154"/>
    </location>
</feature>
<dbReference type="HAMAP" id="MF_00445">
    <property type="entry name" value="NDH1_NuoN_1"/>
    <property type="match status" value="1"/>
</dbReference>
<comment type="subcellular location">
    <subcellularLocation>
        <location evidence="1">Membrane</location>
        <topology evidence="1">Multi-pass membrane protein</topology>
    </subcellularLocation>
</comment>
<dbReference type="PANTHER" id="PTHR22773">
    <property type="entry name" value="NADH DEHYDROGENASE"/>
    <property type="match status" value="1"/>
</dbReference>
<reference evidence="7" key="2">
    <citation type="submission" date="2016-06" db="EMBL/GenBank/DDBJ databases">
        <authorList>
            <person name="Kjaerup R.B."/>
            <person name="Dalgaard T.S."/>
            <person name="Juul-Madsen H.R."/>
        </authorList>
    </citation>
    <scope>NUCLEOTIDE SEQUENCE</scope>
</reference>
<feature type="transmembrane region" description="Helical" evidence="5">
    <location>
        <begin position="166"/>
        <end position="190"/>
    </location>
</feature>
<evidence type="ECO:0000256" key="1">
    <source>
        <dbReference type="ARBA" id="ARBA00004141"/>
    </source>
</evidence>
<proteinExistence type="inferred from homology"/>
<dbReference type="GO" id="GO:0008137">
    <property type="term" value="F:NADH dehydrogenase (ubiquinone) activity"/>
    <property type="evidence" value="ECO:0007669"/>
    <property type="project" value="InterPro"/>
</dbReference>
<dbReference type="GeneID" id="30218820"/>
<dbReference type="InterPro" id="IPR010096">
    <property type="entry name" value="NADH-Q_OxRdtase_suN/2"/>
</dbReference>
<dbReference type="EMBL" id="KX427234">
    <property type="protein sequence ID" value="AOX49044.1"/>
    <property type="molecule type" value="Genomic_DNA"/>
</dbReference>
<protein>
    <submittedName>
        <fullName evidence="7">NADH dehydrogenase subunit 2</fullName>
    </submittedName>
</protein>
<keyword evidence="4 5" id="KW-0472">Membrane</keyword>
<feature type="transmembrane region" description="Helical" evidence="5">
    <location>
        <begin position="409"/>
        <end position="439"/>
    </location>
</feature>
<organism evidence="7">
    <name type="scientific">Pterocladiella media</name>
    <dbReference type="NCBI Taxonomy" id="1911541"/>
    <lineage>
        <taxon>Eukaryota</taxon>
        <taxon>Rhodophyta</taxon>
        <taxon>Florideophyceae</taxon>
        <taxon>Rhodymeniophycidae</taxon>
        <taxon>Gelidiales</taxon>
        <taxon>Pterocladiaceae</taxon>
        <taxon>Pterocladiella</taxon>
    </lineage>
</organism>
<dbReference type="GO" id="GO:0042773">
    <property type="term" value="P:ATP synthesis coupled electron transport"/>
    <property type="evidence" value="ECO:0007669"/>
    <property type="project" value="InterPro"/>
</dbReference>
<evidence type="ECO:0000313" key="7">
    <source>
        <dbReference type="EMBL" id="AOX49044.1"/>
    </source>
</evidence>
<feature type="transmembrane region" description="Helical" evidence="5">
    <location>
        <begin position="281"/>
        <end position="303"/>
    </location>
</feature>
<feature type="transmembrane region" description="Helical" evidence="5">
    <location>
        <begin position="375"/>
        <end position="397"/>
    </location>
</feature>
<evidence type="ECO:0000256" key="2">
    <source>
        <dbReference type="ARBA" id="ARBA00022692"/>
    </source>
</evidence>
<feature type="domain" description="NADH:quinone oxidoreductase/Mrp antiporter transmembrane" evidence="6">
    <location>
        <begin position="131"/>
        <end position="429"/>
    </location>
</feature>
<dbReference type="InterPro" id="IPR001750">
    <property type="entry name" value="ND/Mrp_TM"/>
</dbReference>
<keyword evidence="2 5" id="KW-0812">Transmembrane</keyword>